<evidence type="ECO:0000259" key="7">
    <source>
        <dbReference type="SMART" id="SM00849"/>
    </source>
</evidence>
<gene>
    <name evidence="8" type="ORF">DGYR_LOCUS8035</name>
</gene>
<comment type="catalytic activity">
    <reaction evidence="5">
        <text>a ribonucleotidyl-ribonucleotide-RNA + H2O = a 3'-end ribonucleotide-RNA + a 5'-end 5'-phospho-ribonucleoside-RNA + H(+)</text>
        <dbReference type="Rhea" id="RHEA:68096"/>
        <dbReference type="Rhea" id="RHEA-COMP:15179"/>
        <dbReference type="Rhea" id="RHEA-COMP:17355"/>
        <dbReference type="Rhea" id="RHEA-COMP:17428"/>
        <dbReference type="ChEBI" id="CHEBI:15377"/>
        <dbReference type="ChEBI" id="CHEBI:15378"/>
        <dbReference type="ChEBI" id="CHEBI:74896"/>
        <dbReference type="ChEBI" id="CHEBI:138282"/>
        <dbReference type="ChEBI" id="CHEBI:173118"/>
    </reaction>
    <physiologicalReaction direction="left-to-right" evidence="5">
        <dbReference type="Rhea" id="RHEA:68097"/>
    </physiologicalReaction>
</comment>
<dbReference type="InterPro" id="IPR036866">
    <property type="entry name" value="RibonucZ/Hydroxyglut_hydro"/>
</dbReference>
<evidence type="ECO:0000256" key="2">
    <source>
        <dbReference type="ARBA" id="ARBA00011738"/>
    </source>
</evidence>
<dbReference type="SMART" id="SM00849">
    <property type="entry name" value="Lactamase_B"/>
    <property type="match status" value="1"/>
</dbReference>
<comment type="subunit">
    <text evidence="2">Homodimer.</text>
</comment>
<dbReference type="PANTHER" id="PTHR23200:SF48">
    <property type="entry name" value="METALLO-BETA-LACTAMASE DOMAIN-CONTAINING PROTEIN 1"/>
    <property type="match status" value="1"/>
</dbReference>
<protein>
    <recommendedName>
        <fullName evidence="3">Metallo-beta-lactamase domain-containing protein 1</fullName>
    </recommendedName>
    <alternativeName>
        <fullName evidence="4">Endoribonuclease MBLAC1</fullName>
    </alternativeName>
</protein>
<evidence type="ECO:0000313" key="9">
    <source>
        <dbReference type="Proteomes" id="UP000549394"/>
    </source>
</evidence>
<dbReference type="OrthoDB" id="10250730at2759"/>
<reference evidence="8 9" key="1">
    <citation type="submission" date="2020-08" db="EMBL/GenBank/DDBJ databases">
        <authorList>
            <person name="Hejnol A."/>
        </authorList>
    </citation>
    <scope>NUCLEOTIDE SEQUENCE [LARGE SCALE GENOMIC DNA]</scope>
</reference>
<evidence type="ECO:0000256" key="3">
    <source>
        <dbReference type="ARBA" id="ARBA00014856"/>
    </source>
</evidence>
<dbReference type="EMBL" id="CAJFCJ010000011">
    <property type="protein sequence ID" value="CAD5119854.1"/>
    <property type="molecule type" value="Genomic_DNA"/>
</dbReference>
<organism evidence="8 9">
    <name type="scientific">Dimorphilus gyrociliatus</name>
    <dbReference type="NCBI Taxonomy" id="2664684"/>
    <lineage>
        <taxon>Eukaryota</taxon>
        <taxon>Metazoa</taxon>
        <taxon>Spiralia</taxon>
        <taxon>Lophotrochozoa</taxon>
        <taxon>Annelida</taxon>
        <taxon>Polychaeta</taxon>
        <taxon>Polychaeta incertae sedis</taxon>
        <taxon>Dinophilidae</taxon>
        <taxon>Dimorphilus</taxon>
    </lineage>
</organism>
<keyword evidence="9" id="KW-1185">Reference proteome</keyword>
<evidence type="ECO:0000256" key="6">
    <source>
        <dbReference type="ARBA" id="ARBA00045869"/>
    </source>
</evidence>
<dbReference type="CDD" id="cd07711">
    <property type="entry name" value="MBLAC1-like_MBL-fold"/>
    <property type="match status" value="1"/>
</dbReference>
<accession>A0A7I8VZ97</accession>
<dbReference type="Proteomes" id="UP000549394">
    <property type="component" value="Unassembled WGS sequence"/>
</dbReference>
<sequence length="197" mass="22253">MYQVIVLRNGSCKDEHNGYIVYCTITLIKGEFNVLVDPGGYWDQEVLVKGLKENDLDPADIDYVICSHGHSDHIGNLHLFPKAIKIISNDVSRGNVYFKDNPLKKGEDYVVDENLRIISTPGHTCNDISVLVETKEYGKVIVAGDIFECEEDIENPSLWMENCEMPSTDKQEESRRAITKMANYIVPGHGAMFQVKK</sequence>
<comment type="function">
    <text evidence="6">Endoribonuclease that catalyzes the hydrolysis of histone-coding pre-mRNA 3'-end. Involved in histone pre-mRNA processing during the S-phase of the cell cycle, which is required for entering/progressing through S-phase. Cleaves histone pre-mRNA at a major and a minor cleavage site after the 5'-ACCCA-3' and the 5'-ACCCACA-3' sequence, respectively, and located downstream of the stem-loop. May require the presence of the HDE element located at the histone pre-RNA 3'-end to avoid non-specific cleavage.</text>
</comment>
<dbReference type="Gene3D" id="3.60.15.10">
    <property type="entry name" value="Ribonuclease Z/Hydroxyacylglutathione hydrolase-like"/>
    <property type="match status" value="1"/>
</dbReference>
<dbReference type="GO" id="GO:0005829">
    <property type="term" value="C:cytosol"/>
    <property type="evidence" value="ECO:0007669"/>
    <property type="project" value="UniProtKB-SubCell"/>
</dbReference>
<feature type="domain" description="Metallo-beta-lactamase" evidence="7">
    <location>
        <begin position="22"/>
        <end position="189"/>
    </location>
</feature>
<dbReference type="InterPro" id="IPR001279">
    <property type="entry name" value="Metallo-B-lactamas"/>
</dbReference>
<dbReference type="AlphaFoldDB" id="A0A7I8VZ97"/>
<dbReference type="PANTHER" id="PTHR23200">
    <property type="entry name" value="METALLO-BETA-LACTAMASE DOMAIN-CONTAINING PROTEIN 1"/>
    <property type="match status" value="1"/>
</dbReference>
<evidence type="ECO:0000313" key="8">
    <source>
        <dbReference type="EMBL" id="CAD5119854.1"/>
    </source>
</evidence>
<name>A0A7I8VZ97_9ANNE</name>
<evidence type="ECO:0000256" key="4">
    <source>
        <dbReference type="ARBA" id="ARBA00032988"/>
    </source>
</evidence>
<dbReference type="Pfam" id="PF00753">
    <property type="entry name" value="Lactamase_B"/>
    <property type="match status" value="1"/>
</dbReference>
<evidence type="ECO:0000256" key="5">
    <source>
        <dbReference type="ARBA" id="ARBA00044690"/>
    </source>
</evidence>
<proteinExistence type="predicted"/>
<dbReference type="SUPFAM" id="SSF56281">
    <property type="entry name" value="Metallo-hydrolase/oxidoreductase"/>
    <property type="match status" value="1"/>
</dbReference>
<dbReference type="InterPro" id="IPR039344">
    <property type="entry name" value="MBLAC1"/>
</dbReference>
<comment type="caution">
    <text evidence="8">The sequence shown here is derived from an EMBL/GenBank/DDBJ whole genome shotgun (WGS) entry which is preliminary data.</text>
</comment>
<comment type="subcellular location">
    <subcellularLocation>
        <location evidence="1">Cytoplasm</location>
        <location evidence="1">Cytosol</location>
    </subcellularLocation>
</comment>
<evidence type="ECO:0000256" key="1">
    <source>
        <dbReference type="ARBA" id="ARBA00004514"/>
    </source>
</evidence>